<evidence type="ECO:0000259" key="1">
    <source>
        <dbReference type="PROSITE" id="PS50127"/>
    </source>
</evidence>
<dbReference type="EnsemblProtists" id="EOD14927">
    <property type="protein sequence ID" value="EOD14927"/>
    <property type="gene ID" value="EMIHUDRAFT_197584"/>
</dbReference>
<dbReference type="Gene3D" id="3.10.110.10">
    <property type="entry name" value="Ubiquitin Conjugating Enzyme"/>
    <property type="match status" value="1"/>
</dbReference>
<dbReference type="Proteomes" id="UP000013827">
    <property type="component" value="Unassembled WGS sequence"/>
</dbReference>
<dbReference type="HOGENOM" id="CLU_030988_10_2_1"/>
<reference evidence="2" key="2">
    <citation type="submission" date="2024-10" db="UniProtKB">
        <authorList>
            <consortium name="EnsemblProtists"/>
        </authorList>
    </citation>
    <scope>IDENTIFICATION</scope>
</reference>
<dbReference type="STRING" id="2903.R1BYT5"/>
<dbReference type="AlphaFoldDB" id="A0A0D3IUJ2"/>
<dbReference type="InterPro" id="IPR050113">
    <property type="entry name" value="Ub_conjugating_enzyme"/>
</dbReference>
<name>A0A0D3IUJ2_EMIH1</name>
<dbReference type="PROSITE" id="PS50127">
    <property type="entry name" value="UBC_2"/>
    <property type="match status" value="1"/>
</dbReference>
<dbReference type="PANTHER" id="PTHR24067">
    <property type="entry name" value="UBIQUITIN-CONJUGATING ENZYME E2"/>
    <property type="match status" value="1"/>
</dbReference>
<dbReference type="InterPro" id="IPR016135">
    <property type="entry name" value="UBQ-conjugating_enzyme/RWD"/>
</dbReference>
<dbReference type="KEGG" id="ehx:EMIHUDRAFT_197584"/>
<dbReference type="PaxDb" id="2903-EOD14927"/>
<dbReference type="InterPro" id="IPR000608">
    <property type="entry name" value="UBC"/>
</dbReference>
<dbReference type="SMART" id="SM00212">
    <property type="entry name" value="UBCc"/>
    <property type="match status" value="1"/>
</dbReference>
<proteinExistence type="predicted"/>
<reference evidence="3" key="1">
    <citation type="journal article" date="2013" name="Nature">
        <title>Pan genome of the phytoplankton Emiliania underpins its global distribution.</title>
        <authorList>
            <person name="Read B.A."/>
            <person name="Kegel J."/>
            <person name="Klute M.J."/>
            <person name="Kuo A."/>
            <person name="Lefebvre S.C."/>
            <person name="Maumus F."/>
            <person name="Mayer C."/>
            <person name="Miller J."/>
            <person name="Monier A."/>
            <person name="Salamov A."/>
            <person name="Young J."/>
            <person name="Aguilar M."/>
            <person name="Claverie J.M."/>
            <person name="Frickenhaus S."/>
            <person name="Gonzalez K."/>
            <person name="Herman E.K."/>
            <person name="Lin Y.C."/>
            <person name="Napier J."/>
            <person name="Ogata H."/>
            <person name="Sarno A.F."/>
            <person name="Shmutz J."/>
            <person name="Schroeder D."/>
            <person name="de Vargas C."/>
            <person name="Verret F."/>
            <person name="von Dassow P."/>
            <person name="Valentin K."/>
            <person name="Van de Peer Y."/>
            <person name="Wheeler G."/>
            <person name="Dacks J.B."/>
            <person name="Delwiche C.F."/>
            <person name="Dyhrman S.T."/>
            <person name="Glockner G."/>
            <person name="John U."/>
            <person name="Richards T."/>
            <person name="Worden A.Z."/>
            <person name="Zhang X."/>
            <person name="Grigoriev I.V."/>
            <person name="Allen A.E."/>
            <person name="Bidle K."/>
            <person name="Borodovsky M."/>
            <person name="Bowler C."/>
            <person name="Brownlee C."/>
            <person name="Cock J.M."/>
            <person name="Elias M."/>
            <person name="Gladyshev V.N."/>
            <person name="Groth M."/>
            <person name="Guda C."/>
            <person name="Hadaegh A."/>
            <person name="Iglesias-Rodriguez M.D."/>
            <person name="Jenkins J."/>
            <person name="Jones B.M."/>
            <person name="Lawson T."/>
            <person name="Leese F."/>
            <person name="Lindquist E."/>
            <person name="Lobanov A."/>
            <person name="Lomsadze A."/>
            <person name="Malik S.B."/>
            <person name="Marsh M.E."/>
            <person name="Mackinder L."/>
            <person name="Mock T."/>
            <person name="Mueller-Roeber B."/>
            <person name="Pagarete A."/>
            <person name="Parker M."/>
            <person name="Probert I."/>
            <person name="Quesneville H."/>
            <person name="Raines C."/>
            <person name="Rensing S.A."/>
            <person name="Riano-Pachon D.M."/>
            <person name="Richier S."/>
            <person name="Rokitta S."/>
            <person name="Shiraiwa Y."/>
            <person name="Soanes D.M."/>
            <person name="van der Giezen M."/>
            <person name="Wahlund T.M."/>
            <person name="Williams B."/>
            <person name="Wilson W."/>
            <person name="Wolfe G."/>
            <person name="Wurch L.L."/>
        </authorList>
    </citation>
    <scope>NUCLEOTIDE SEQUENCE</scope>
</reference>
<keyword evidence="3" id="KW-1185">Reference proteome</keyword>
<dbReference type="RefSeq" id="XP_005767356.1">
    <property type="nucleotide sequence ID" value="XM_005767299.1"/>
</dbReference>
<dbReference type="SUPFAM" id="SSF54495">
    <property type="entry name" value="UBC-like"/>
    <property type="match status" value="1"/>
</dbReference>
<evidence type="ECO:0000313" key="3">
    <source>
        <dbReference type="Proteomes" id="UP000013827"/>
    </source>
</evidence>
<sequence length="156" mass="17285">MSASTAQSSALRLMSDLKTMKQSPPEGVSASPMSEDNLFVWGGTVFGPDDTAWEGGIYSMRLTFTDQYPDKPPRVRFTSEMFHPNIYPDGTLCMDLIQDNWSPIYSVCSILIAIRSLLTDPNCASPANPEAAHLYQTDKKQYGRRVRRVAEKSVGG</sequence>
<organism evidence="2 3">
    <name type="scientific">Emiliania huxleyi (strain CCMP1516)</name>
    <dbReference type="NCBI Taxonomy" id="280463"/>
    <lineage>
        <taxon>Eukaryota</taxon>
        <taxon>Haptista</taxon>
        <taxon>Haptophyta</taxon>
        <taxon>Prymnesiophyceae</taxon>
        <taxon>Isochrysidales</taxon>
        <taxon>Noelaerhabdaceae</taxon>
        <taxon>Emiliania</taxon>
    </lineage>
</organism>
<feature type="domain" description="UBC core" evidence="1">
    <location>
        <begin position="8"/>
        <end position="155"/>
    </location>
</feature>
<dbReference type="CDD" id="cd23790">
    <property type="entry name" value="UBCc_UBE2A_2B"/>
    <property type="match status" value="1"/>
</dbReference>
<accession>A0A0D3IUJ2</accession>
<dbReference type="FunFam" id="3.10.110.10:FF:000090">
    <property type="entry name" value="Ubiquitin-conjugating enzyme E2-17 kDa"/>
    <property type="match status" value="1"/>
</dbReference>
<dbReference type="OMA" id="MMYCHAI"/>
<dbReference type="Pfam" id="PF00179">
    <property type="entry name" value="UQ_con"/>
    <property type="match status" value="1"/>
</dbReference>
<dbReference type="GeneID" id="17260772"/>
<protein>
    <recommendedName>
        <fullName evidence="1">UBC core domain-containing protein</fullName>
    </recommendedName>
</protein>
<dbReference type="eggNOG" id="KOG0419">
    <property type="taxonomic scope" value="Eukaryota"/>
</dbReference>
<evidence type="ECO:0000313" key="2">
    <source>
        <dbReference type="EnsemblProtists" id="EOD14927"/>
    </source>
</evidence>